<gene>
    <name evidence="1" type="ORF">MNBD_DELTA04-228</name>
</gene>
<dbReference type="AlphaFoldDB" id="A0A3B0V4E1"/>
<reference evidence="1" key="1">
    <citation type="submission" date="2018-06" db="EMBL/GenBank/DDBJ databases">
        <authorList>
            <person name="Zhirakovskaya E."/>
        </authorList>
    </citation>
    <scope>NUCLEOTIDE SEQUENCE</scope>
</reference>
<sequence>MVILDFHVHLYNCYDLGTVLTTAHESFHRLQRARAAATTAGVLLLAESRGYDRFAELRENGVPDSGWQVERTGESCSLRCVNRDKIIYVVRGRQMNTAEHLEVLALCTDADIDDGQSLAATVQAAAAGGGIAVLPWGAGKWTGRRGRIIREFLETTRDKVFLGDNGGRPVGWPEPKHFHLAGKKRIPILPGSDPLPLPGEERRVGSYGGILAARLPGSSVASTLRQLLLQSPEVEPVGRRRSLFTFFLQQVRLRLAPYSCGK</sequence>
<organism evidence="1">
    <name type="scientific">hydrothermal vent metagenome</name>
    <dbReference type="NCBI Taxonomy" id="652676"/>
    <lineage>
        <taxon>unclassified sequences</taxon>
        <taxon>metagenomes</taxon>
        <taxon>ecological metagenomes</taxon>
    </lineage>
</organism>
<evidence type="ECO:0000313" key="1">
    <source>
        <dbReference type="EMBL" id="VAW38425.1"/>
    </source>
</evidence>
<protein>
    <submittedName>
        <fullName evidence="1">Uncharacterized protein</fullName>
    </submittedName>
</protein>
<dbReference type="EMBL" id="UOEY01000060">
    <property type="protein sequence ID" value="VAW38425.1"/>
    <property type="molecule type" value="Genomic_DNA"/>
</dbReference>
<accession>A0A3B0V4E1</accession>
<name>A0A3B0V4E1_9ZZZZ</name>
<proteinExistence type="predicted"/>